<dbReference type="Pfam" id="PF10636">
    <property type="entry name" value="hemP"/>
    <property type="match status" value="1"/>
</dbReference>
<evidence type="ECO:0000313" key="1">
    <source>
        <dbReference type="EMBL" id="VAW83693.1"/>
    </source>
</evidence>
<protein>
    <recommendedName>
        <fullName evidence="2">Hemin uptake protein HemP</fullName>
    </recommendedName>
</protein>
<evidence type="ECO:0008006" key="2">
    <source>
        <dbReference type="Google" id="ProtNLM"/>
    </source>
</evidence>
<dbReference type="EMBL" id="UOFO01000022">
    <property type="protein sequence ID" value="VAW83693.1"/>
    <property type="molecule type" value="Genomic_DNA"/>
</dbReference>
<dbReference type="Gene3D" id="2.10.70.10">
    <property type="entry name" value="Complement Module, domain 1"/>
    <property type="match status" value="1"/>
</dbReference>
<sequence>MLVRDMKHLNKQKISPSAVVGASQSGNVLRITSAELLAGQRELVIEHGAEEYRLRITSKGKLILTK</sequence>
<name>A0A3B0Z678_9ZZZZ</name>
<dbReference type="AlphaFoldDB" id="A0A3B0Z678"/>
<organism evidence="1">
    <name type="scientific">hydrothermal vent metagenome</name>
    <dbReference type="NCBI Taxonomy" id="652676"/>
    <lineage>
        <taxon>unclassified sequences</taxon>
        <taxon>metagenomes</taxon>
        <taxon>ecological metagenomes</taxon>
    </lineage>
</organism>
<dbReference type="InterPro" id="IPR019600">
    <property type="entry name" value="Hemin_uptake_protein_HemP"/>
</dbReference>
<accession>A0A3B0Z678</accession>
<proteinExistence type="predicted"/>
<gene>
    <name evidence="1" type="ORF">MNBD_GAMMA16-1198</name>
</gene>
<reference evidence="1" key="1">
    <citation type="submission" date="2018-06" db="EMBL/GenBank/DDBJ databases">
        <authorList>
            <person name="Zhirakovskaya E."/>
        </authorList>
    </citation>
    <scope>NUCLEOTIDE SEQUENCE</scope>
</reference>